<gene>
    <name evidence="1" type="ORF">FS320_14195</name>
</gene>
<dbReference type="EMBL" id="VOSK01000046">
    <property type="protein sequence ID" value="MPR26346.1"/>
    <property type="molecule type" value="Genomic_DNA"/>
</dbReference>
<dbReference type="Proteomes" id="UP000403266">
    <property type="component" value="Unassembled WGS sequence"/>
</dbReference>
<reference evidence="1 2" key="1">
    <citation type="journal article" date="2019" name="Syst. Appl. Microbiol.">
        <title>Microvirga tunisiensis sp. nov., a root nodule symbiotic bacterium isolated from Lupinus micranthus and L. luteus grown in Northern Tunisia.</title>
        <authorList>
            <person name="Msaddak A."/>
            <person name="Rejili M."/>
            <person name="Duran D."/>
            <person name="Mars M."/>
            <person name="Palacios J.M."/>
            <person name="Ruiz-Argueso T."/>
            <person name="Rey L."/>
            <person name="Imperial J."/>
        </authorList>
    </citation>
    <scope>NUCLEOTIDE SEQUENCE [LARGE SCALE GENOMIC DNA]</scope>
    <source>
        <strain evidence="1 2">Lmie10</strain>
    </source>
</reference>
<proteinExistence type="predicted"/>
<protein>
    <submittedName>
        <fullName evidence="1">Uncharacterized protein</fullName>
    </submittedName>
</protein>
<keyword evidence="2" id="KW-1185">Reference proteome</keyword>
<comment type="caution">
    <text evidence="1">The sequence shown here is derived from an EMBL/GenBank/DDBJ whole genome shotgun (WGS) entry which is preliminary data.</text>
</comment>
<organism evidence="1 2">
    <name type="scientific">Microvirga tunisiensis</name>
    <dbReference type="NCBI Taxonomy" id="2108360"/>
    <lineage>
        <taxon>Bacteria</taxon>
        <taxon>Pseudomonadati</taxon>
        <taxon>Pseudomonadota</taxon>
        <taxon>Alphaproteobacteria</taxon>
        <taxon>Hyphomicrobiales</taxon>
        <taxon>Methylobacteriaceae</taxon>
        <taxon>Microvirga</taxon>
    </lineage>
</organism>
<evidence type="ECO:0000313" key="1">
    <source>
        <dbReference type="EMBL" id="MPR26346.1"/>
    </source>
</evidence>
<dbReference type="AlphaFoldDB" id="A0A5N7MQS5"/>
<dbReference type="RefSeq" id="WP_152712520.1">
    <property type="nucleotide sequence ID" value="NZ_VOSK01000046.1"/>
</dbReference>
<dbReference type="OrthoDB" id="570299at2"/>
<sequence>MVRIMASEPRFHRRILSKAILERAERARDAWVGSMLPSDRPDVVYALLIGPGAPRAEYAKYRERRSQELQLRCVAAKAARPEFRYVVGIGLDARGVEGSAEDFVLIDTIDWTNEILAGAARVRQDAMQIEEFLQHLVDIGN</sequence>
<name>A0A5N7MQS5_9HYPH</name>
<accession>A0A5N7MQS5</accession>
<evidence type="ECO:0000313" key="2">
    <source>
        <dbReference type="Proteomes" id="UP000403266"/>
    </source>
</evidence>